<dbReference type="InterPro" id="IPR058163">
    <property type="entry name" value="LysR-type_TF_proteobact-type"/>
</dbReference>
<dbReference type="PANTHER" id="PTHR30537">
    <property type="entry name" value="HTH-TYPE TRANSCRIPTIONAL REGULATOR"/>
    <property type="match status" value="1"/>
</dbReference>
<dbReference type="Proteomes" id="UP000447574">
    <property type="component" value="Unassembled WGS sequence"/>
</dbReference>
<keyword evidence="11" id="KW-1185">Reference proteome</keyword>
<dbReference type="RefSeq" id="WP_153331400.1">
    <property type="nucleotide sequence ID" value="NZ_WIVS01000009.1"/>
</dbReference>
<dbReference type="InterPro" id="IPR036388">
    <property type="entry name" value="WH-like_DNA-bd_sf"/>
</dbReference>
<evidence type="ECO:0000313" key="7">
    <source>
        <dbReference type="EMBL" id="MQU32358.1"/>
    </source>
</evidence>
<evidence type="ECO:0000313" key="10">
    <source>
        <dbReference type="Proteomes" id="UP000466863"/>
    </source>
</evidence>
<dbReference type="Pfam" id="PF00126">
    <property type="entry name" value="HTH_1"/>
    <property type="match status" value="1"/>
</dbReference>
<dbReference type="SUPFAM" id="SSF46785">
    <property type="entry name" value="Winged helix' DNA-binding domain"/>
    <property type="match status" value="1"/>
</dbReference>
<sequence>MVSVEGLTGIQAFVAAVQTGSFSGAARQLGQTPSGIGKAVSRLEQRLDARLLHRTTRSLSLTDEGLGFYDSCVLALEELQRAQSSLSERRRVPSGRLRVAVPVLLGRYWIAPLLLKLAAQYPALELEMVFSSRAVDFAEEGYDLAVRIGTLEDSTTLAARHIGSQSLVVCASPAYLQAHGQPQSPADLTSHACIGTLRNGRVEGWHFSGLPGRTSLLQLPARLRLGDMEAVAAAALNGHGVAQLPGWLVDAQIKTGTLVALLQAYQAPGLPIHAVWPASPAMTARVRIVIDLLRESPLPGRAPA</sequence>
<dbReference type="Proteomes" id="UP000470186">
    <property type="component" value="Unassembled WGS sequence"/>
</dbReference>
<evidence type="ECO:0000256" key="3">
    <source>
        <dbReference type="ARBA" id="ARBA00023125"/>
    </source>
</evidence>
<reference evidence="9 10" key="1">
    <citation type="submission" date="2019-10" db="EMBL/GenBank/DDBJ databases">
        <title>Evaluation of single-gene subtyping targets for Pseudomonas.</title>
        <authorList>
            <person name="Reichler S.J."/>
            <person name="Orsi R.H."/>
            <person name="Wiedmann M."/>
            <person name="Martin N.H."/>
            <person name="Murphy S.I."/>
        </authorList>
    </citation>
    <scope>NUCLEOTIDE SEQUENCE [LARGE SCALE GENOMIC DNA]</scope>
    <source>
        <strain evidence="8 10">FSL R10-1876</strain>
        <strain evidence="7 11">FSL R10-2107</strain>
        <strain evidence="6 9">FSL R10-2932</strain>
    </source>
</reference>
<organism evidence="8 10">
    <name type="scientific">Pseudomonas helleri</name>
    <dbReference type="NCBI Taxonomy" id="1608996"/>
    <lineage>
        <taxon>Bacteria</taxon>
        <taxon>Pseudomonadati</taxon>
        <taxon>Pseudomonadota</taxon>
        <taxon>Gammaproteobacteria</taxon>
        <taxon>Pseudomonadales</taxon>
        <taxon>Pseudomonadaceae</taxon>
        <taxon>Pseudomonas</taxon>
    </lineage>
</organism>
<dbReference type="PANTHER" id="PTHR30537:SF5">
    <property type="entry name" value="HTH-TYPE TRANSCRIPTIONAL ACTIVATOR TTDR-RELATED"/>
    <property type="match status" value="1"/>
</dbReference>
<dbReference type="Gene3D" id="3.40.190.290">
    <property type="match status" value="1"/>
</dbReference>
<evidence type="ECO:0000313" key="8">
    <source>
        <dbReference type="EMBL" id="MQU42712.1"/>
    </source>
</evidence>
<dbReference type="GO" id="GO:0003677">
    <property type="term" value="F:DNA binding"/>
    <property type="evidence" value="ECO:0007669"/>
    <property type="project" value="UniProtKB-KW"/>
</dbReference>
<proteinExistence type="inferred from homology"/>
<evidence type="ECO:0000256" key="2">
    <source>
        <dbReference type="ARBA" id="ARBA00023015"/>
    </source>
</evidence>
<keyword evidence="3" id="KW-0238">DNA-binding</keyword>
<dbReference type="EMBL" id="WIWF01000014">
    <property type="protein sequence ID" value="MQT73779.1"/>
    <property type="molecule type" value="Genomic_DNA"/>
</dbReference>
<gene>
    <name evidence="8" type="ORF">GHO28_09315</name>
    <name evidence="7" type="ORF">GHO30_13310</name>
    <name evidence="6" type="ORF">GHO37_05620</name>
</gene>
<evidence type="ECO:0000256" key="1">
    <source>
        <dbReference type="ARBA" id="ARBA00009437"/>
    </source>
</evidence>
<evidence type="ECO:0000256" key="4">
    <source>
        <dbReference type="ARBA" id="ARBA00023163"/>
    </source>
</evidence>
<dbReference type="SUPFAM" id="SSF53850">
    <property type="entry name" value="Periplasmic binding protein-like II"/>
    <property type="match status" value="1"/>
</dbReference>
<accession>A0A6A7Z369</accession>
<dbReference type="PROSITE" id="PS50931">
    <property type="entry name" value="HTH_LYSR"/>
    <property type="match status" value="1"/>
</dbReference>
<keyword evidence="4" id="KW-0804">Transcription</keyword>
<evidence type="ECO:0000313" key="6">
    <source>
        <dbReference type="EMBL" id="MQT73779.1"/>
    </source>
</evidence>
<evidence type="ECO:0000259" key="5">
    <source>
        <dbReference type="PROSITE" id="PS50931"/>
    </source>
</evidence>
<name>A0A6A7Z369_9PSED</name>
<comment type="caution">
    <text evidence="8">The sequence shown here is derived from an EMBL/GenBank/DDBJ whole genome shotgun (WGS) entry which is preliminary data.</text>
</comment>
<dbReference type="InterPro" id="IPR000847">
    <property type="entry name" value="LysR_HTH_N"/>
</dbReference>
<keyword evidence="2" id="KW-0805">Transcription regulation</keyword>
<dbReference type="Proteomes" id="UP000466863">
    <property type="component" value="Unassembled WGS sequence"/>
</dbReference>
<dbReference type="EMBL" id="WIVX01000058">
    <property type="protein sequence ID" value="MQU32358.1"/>
    <property type="molecule type" value="Genomic_DNA"/>
</dbReference>
<evidence type="ECO:0000313" key="9">
    <source>
        <dbReference type="Proteomes" id="UP000447574"/>
    </source>
</evidence>
<dbReference type="FunFam" id="1.10.10.10:FF:000001">
    <property type="entry name" value="LysR family transcriptional regulator"/>
    <property type="match status" value="1"/>
</dbReference>
<comment type="similarity">
    <text evidence="1">Belongs to the LysR transcriptional regulatory family.</text>
</comment>
<dbReference type="AlphaFoldDB" id="A0A6A7Z369"/>
<protein>
    <submittedName>
        <fullName evidence="8">LysR family transcriptional regulator</fullName>
    </submittedName>
</protein>
<dbReference type="Pfam" id="PF03466">
    <property type="entry name" value="LysR_substrate"/>
    <property type="match status" value="1"/>
</dbReference>
<dbReference type="InterPro" id="IPR036390">
    <property type="entry name" value="WH_DNA-bd_sf"/>
</dbReference>
<dbReference type="CDD" id="cd08475">
    <property type="entry name" value="PBP2_CrgA_like_6"/>
    <property type="match status" value="1"/>
</dbReference>
<dbReference type="GO" id="GO:0003700">
    <property type="term" value="F:DNA-binding transcription factor activity"/>
    <property type="evidence" value="ECO:0007669"/>
    <property type="project" value="InterPro"/>
</dbReference>
<dbReference type="Gene3D" id="1.10.10.10">
    <property type="entry name" value="Winged helix-like DNA-binding domain superfamily/Winged helix DNA-binding domain"/>
    <property type="match status" value="1"/>
</dbReference>
<dbReference type="EMBL" id="WIVV01000032">
    <property type="protein sequence ID" value="MQU42712.1"/>
    <property type="molecule type" value="Genomic_DNA"/>
</dbReference>
<dbReference type="InterPro" id="IPR005119">
    <property type="entry name" value="LysR_subst-bd"/>
</dbReference>
<evidence type="ECO:0000313" key="11">
    <source>
        <dbReference type="Proteomes" id="UP000470186"/>
    </source>
</evidence>
<feature type="domain" description="HTH lysR-type" evidence="5">
    <location>
        <begin position="5"/>
        <end position="62"/>
    </location>
</feature>